<dbReference type="EMBL" id="CH991544">
    <property type="protein sequence ID" value="EDQ92161.1"/>
    <property type="molecule type" value="Genomic_DNA"/>
</dbReference>
<proteinExistence type="inferred from homology"/>
<gene>
    <name evidence="13" type="ORF">MONBRDRAFT_23035</name>
</gene>
<evidence type="ECO:0000256" key="7">
    <source>
        <dbReference type="ARBA" id="ARBA00023212"/>
    </source>
</evidence>
<keyword evidence="8" id="KW-0966">Cell projection</keyword>
<feature type="coiled-coil region" evidence="10">
    <location>
        <begin position="58"/>
        <end position="388"/>
    </location>
</feature>
<evidence type="ECO:0000256" key="1">
    <source>
        <dbReference type="ARBA" id="ARBA00004120"/>
    </source>
</evidence>
<reference evidence="13 14" key="1">
    <citation type="journal article" date="2008" name="Nature">
        <title>The genome of the choanoflagellate Monosiga brevicollis and the origin of metazoans.</title>
        <authorList>
            <consortium name="JGI Sequencing"/>
            <person name="King N."/>
            <person name="Westbrook M.J."/>
            <person name="Young S.L."/>
            <person name="Kuo A."/>
            <person name="Abedin M."/>
            <person name="Chapman J."/>
            <person name="Fairclough S."/>
            <person name="Hellsten U."/>
            <person name="Isogai Y."/>
            <person name="Letunic I."/>
            <person name="Marr M."/>
            <person name="Pincus D."/>
            <person name="Putnam N."/>
            <person name="Rokas A."/>
            <person name="Wright K.J."/>
            <person name="Zuzow R."/>
            <person name="Dirks W."/>
            <person name="Good M."/>
            <person name="Goodstein D."/>
            <person name="Lemons D."/>
            <person name="Li W."/>
            <person name="Lyons J.B."/>
            <person name="Morris A."/>
            <person name="Nichols S."/>
            <person name="Richter D.J."/>
            <person name="Salamov A."/>
            <person name="Bork P."/>
            <person name="Lim W.A."/>
            <person name="Manning G."/>
            <person name="Miller W.T."/>
            <person name="McGinnis W."/>
            <person name="Shapiro H."/>
            <person name="Tjian R."/>
            <person name="Grigoriev I.V."/>
            <person name="Rokhsar D."/>
        </authorList>
    </citation>
    <scope>NUCLEOTIDE SEQUENCE [LARGE SCALE GENOMIC DNA]</scope>
    <source>
        <strain evidence="14">MX1 / ATCC 50154</strain>
    </source>
</reference>
<evidence type="ECO:0000259" key="12">
    <source>
        <dbReference type="Pfam" id="PF14988"/>
    </source>
</evidence>
<name>A9UST8_MONBE</name>
<dbReference type="RefSeq" id="XP_001743447.1">
    <property type="nucleotide sequence ID" value="XM_001743395.1"/>
</dbReference>
<feature type="compositionally biased region" description="Basic and acidic residues" evidence="11">
    <location>
        <begin position="10"/>
        <end position="22"/>
    </location>
</feature>
<dbReference type="eggNOG" id="ENOG502QRCW">
    <property type="taxonomic scope" value="Eukaryota"/>
</dbReference>
<evidence type="ECO:0000256" key="5">
    <source>
        <dbReference type="ARBA" id="ARBA00023054"/>
    </source>
</evidence>
<keyword evidence="4" id="KW-0963">Cytoplasm</keyword>
<protein>
    <recommendedName>
        <fullName evidence="3">Basal body-orientation factor 1</fullName>
    </recommendedName>
    <alternativeName>
        <fullName evidence="9">Coiled-coil domain-containing protein 176</fullName>
    </alternativeName>
</protein>
<keyword evidence="7" id="KW-0206">Cytoskeleton</keyword>
<sequence>MAKKKKASKKGADGGKSKDAKASSEATPAVNPPSKEEQLWAARYMISEQQRRSHMSNASLLVKANASLEERMQETERDTIEVVAFLQRETAQLKDELRAAKNALKDVQLDAQKQVDRIRDEYDAKLSAMEQDVHDKQLQISTLNSELQAVKVFRQQRNAMEREVRELRQQHDKLAADYALRMQQMQTKYLEEKARQQQLHEEQLRELTHRAHDAAVRSLDVSTKSMYEDNLQLEKAVKLHMQEAKQLKQVNRQLKEDLQAQTSAAEEYQGQASEAQAKLHRLTRAHDEQQTKITELENTLTNTMQELADSRDAHKASESVGALEHQTKLDAAQQALNIKQAELKQIKTLARNLLHQRTEVEQFFLESIALVKEEIKQARIDYLRANKRTTLPSIHPDRRIREEFEAAETVPEHILKVDIKTMTWEQRQQVLKYLLAKINGASDAKQKAAEQRRERERVNSGRARSHREGSGRSQLNATAPQLALPTGSGSRAAEPQASDASAASFFLTDLAV</sequence>
<evidence type="ECO:0000256" key="11">
    <source>
        <dbReference type="SAM" id="MobiDB-lite"/>
    </source>
</evidence>
<dbReference type="PANTHER" id="PTHR14845">
    <property type="entry name" value="COILED-COIL DOMAIN-CONTAINING 166"/>
    <property type="match status" value="1"/>
</dbReference>
<evidence type="ECO:0000313" key="14">
    <source>
        <dbReference type="Proteomes" id="UP000001357"/>
    </source>
</evidence>
<dbReference type="OMA" id="RNIDSIM"/>
<dbReference type="GeneID" id="5888372"/>
<dbReference type="Proteomes" id="UP000001357">
    <property type="component" value="Unassembled WGS sequence"/>
</dbReference>
<dbReference type="STRING" id="81824.A9UST8"/>
<evidence type="ECO:0000256" key="4">
    <source>
        <dbReference type="ARBA" id="ARBA00022490"/>
    </source>
</evidence>
<dbReference type="InterPro" id="IPR032777">
    <property type="entry name" value="DUF4515"/>
</dbReference>
<keyword evidence="14" id="KW-1185">Reference proteome</keyword>
<accession>A9UST8</accession>
<evidence type="ECO:0000256" key="2">
    <source>
        <dbReference type="ARBA" id="ARBA00007508"/>
    </source>
</evidence>
<comment type="similarity">
    <text evidence="2">Belongs to the BBOF1 family.</text>
</comment>
<feature type="compositionally biased region" description="Basic and acidic residues" evidence="11">
    <location>
        <begin position="444"/>
        <end position="459"/>
    </location>
</feature>
<evidence type="ECO:0000256" key="9">
    <source>
        <dbReference type="ARBA" id="ARBA00031573"/>
    </source>
</evidence>
<feature type="domain" description="DUF4515" evidence="12">
    <location>
        <begin position="82"/>
        <end position="259"/>
    </location>
</feature>
<evidence type="ECO:0000256" key="8">
    <source>
        <dbReference type="ARBA" id="ARBA00023273"/>
    </source>
</evidence>
<evidence type="ECO:0000256" key="10">
    <source>
        <dbReference type="SAM" id="Coils"/>
    </source>
</evidence>
<dbReference type="InParanoid" id="A9UST8"/>
<keyword evidence="6" id="KW-0969">Cilium</keyword>
<dbReference type="AlphaFoldDB" id="A9UST8"/>
<evidence type="ECO:0000256" key="3">
    <source>
        <dbReference type="ARBA" id="ARBA00015392"/>
    </source>
</evidence>
<feature type="region of interest" description="Disordered" evidence="11">
    <location>
        <begin position="444"/>
        <end position="500"/>
    </location>
</feature>
<feature type="region of interest" description="Disordered" evidence="11">
    <location>
        <begin position="1"/>
        <end position="37"/>
    </location>
</feature>
<evidence type="ECO:0000256" key="6">
    <source>
        <dbReference type="ARBA" id="ARBA00023069"/>
    </source>
</evidence>
<evidence type="ECO:0000313" key="13">
    <source>
        <dbReference type="EMBL" id="EDQ92161.1"/>
    </source>
</evidence>
<dbReference type="Pfam" id="PF14988">
    <property type="entry name" value="DUF4515"/>
    <property type="match status" value="1"/>
</dbReference>
<comment type="subcellular location">
    <subcellularLocation>
        <location evidence="1">Cytoplasm</location>
        <location evidence="1">Cytoskeleton</location>
        <location evidence="1">Cilium basal body</location>
    </subcellularLocation>
</comment>
<dbReference type="PANTHER" id="PTHR14845:SF5">
    <property type="entry name" value="BASAL BODY-ORIENTATION FACTOR 1"/>
    <property type="match status" value="1"/>
</dbReference>
<keyword evidence="5 10" id="KW-0175">Coiled coil</keyword>
<organism evidence="13 14">
    <name type="scientific">Monosiga brevicollis</name>
    <name type="common">Choanoflagellate</name>
    <dbReference type="NCBI Taxonomy" id="81824"/>
    <lineage>
        <taxon>Eukaryota</taxon>
        <taxon>Choanoflagellata</taxon>
        <taxon>Craspedida</taxon>
        <taxon>Salpingoecidae</taxon>
        <taxon>Monosiga</taxon>
    </lineage>
</organism>
<dbReference type="FunCoup" id="A9UST8">
    <property type="interactions" value="47"/>
</dbReference>
<dbReference type="KEGG" id="mbr:MONBRDRAFT_23035"/>